<protein>
    <submittedName>
        <fullName evidence="1">Lef4</fullName>
    </submittedName>
</protein>
<organism evidence="1">
    <name type="scientific">Malacosoma sp. alphabaculovirus</name>
    <dbReference type="NCBI Taxonomy" id="1881632"/>
    <lineage>
        <taxon>Viruses</taxon>
        <taxon>Viruses incertae sedis</taxon>
        <taxon>Naldaviricetes</taxon>
        <taxon>Lefavirales</taxon>
        <taxon>Baculoviridae</taxon>
        <taxon>Alphabaculovirus</taxon>
    </lineage>
</organism>
<name>A0A1B1V5I3_9ABAC</name>
<dbReference type="EMBL" id="KU659593">
    <property type="protein sequence ID" value="ANW12249.1"/>
    <property type="molecule type" value="Genomic_DNA"/>
</dbReference>
<dbReference type="Pfam" id="PF05098">
    <property type="entry name" value="LEF-4"/>
    <property type="match status" value="1"/>
</dbReference>
<evidence type="ECO:0000313" key="1">
    <source>
        <dbReference type="EMBL" id="ANW12249.1"/>
    </source>
</evidence>
<dbReference type="InterPro" id="IPR007790">
    <property type="entry name" value="LEF-4"/>
</dbReference>
<proteinExistence type="predicted"/>
<gene>
    <name evidence="1" type="primary">masp1.16</name>
</gene>
<dbReference type="GO" id="GO:0006355">
    <property type="term" value="P:regulation of DNA-templated transcription"/>
    <property type="evidence" value="ECO:0007669"/>
    <property type="project" value="InterPro"/>
</dbReference>
<sequence>MVIEKEISYSINLSQDLLYIIFDSYISKRYVLHDEYTDFVDENDVRSRLFVDSNALVKCYKRIESIRKFVFVENNTLVPLIDRVSTEELLDESPPSKHVKRICKCRVYKDPSCPQLEIKFEHIYLNKNVSDKFDSLMAFKQITLLNLLQNKNENVTRQSHLGSDEILANLRLEYEYTEDIDANVLSTIAKIVKDIDEISFDQNISPLIPYTTILNNTMYRKFDHEVVLHHNIESVVDVDKWALKLDGVRGKGLITRNFIVVFMDDMQMFSWEINTDNVAVSSPPMFSINNVVAFQCELVDNETLYVTDLLHVFKYTYNNVTQYECSTDGYNIDAALATQTINWLNERYGERGYGDNGNFKLKFQRFFDPPLTTVGYSTVSTDGYVVLDHQKRYVKYKYVKTVELEYRNDGNFYTSTGPLLNYKLHVVSDDVQLSHGKIYEAAIEGDSISIIKFRPDRLVPN</sequence>
<accession>A0A1B1V5I3</accession>
<reference evidence="1" key="1">
    <citation type="submission" date="2016-01" db="EMBL/GenBank/DDBJ databases">
        <authorList>
            <person name="Oliw E.H."/>
        </authorList>
    </citation>
    <scope>NUCLEOTIDE SEQUENCE</scope>
    <source>
        <strain evidence="1">164</strain>
    </source>
</reference>